<proteinExistence type="predicted"/>
<keyword evidence="3" id="KW-1185">Reference proteome</keyword>
<gene>
    <name evidence="2" type="ORF">GCM10023172_08390</name>
</gene>
<evidence type="ECO:0000313" key="2">
    <source>
        <dbReference type="EMBL" id="GAA4495891.1"/>
    </source>
</evidence>
<dbReference type="EMBL" id="BAABGQ010000004">
    <property type="protein sequence ID" value="GAA4495891.1"/>
    <property type="molecule type" value="Genomic_DNA"/>
</dbReference>
<reference evidence="3" key="1">
    <citation type="journal article" date="2019" name="Int. J. Syst. Evol. Microbiol.">
        <title>The Global Catalogue of Microorganisms (GCM) 10K type strain sequencing project: providing services to taxonomists for standard genome sequencing and annotation.</title>
        <authorList>
            <consortium name="The Broad Institute Genomics Platform"/>
            <consortium name="The Broad Institute Genome Sequencing Center for Infectious Disease"/>
            <person name="Wu L."/>
            <person name="Ma J."/>
        </authorList>
    </citation>
    <scope>NUCLEOTIDE SEQUENCE [LARGE SCALE GENOMIC DNA]</scope>
    <source>
        <strain evidence="3">JCM 17841</strain>
    </source>
</reference>
<feature type="domain" description="UspA" evidence="1">
    <location>
        <begin position="1"/>
        <end position="108"/>
    </location>
</feature>
<dbReference type="InterPro" id="IPR006016">
    <property type="entry name" value="UspA"/>
</dbReference>
<evidence type="ECO:0000313" key="3">
    <source>
        <dbReference type="Proteomes" id="UP001501243"/>
    </source>
</evidence>
<accession>A0ABP8Q0W1</accession>
<organism evidence="2 3">
    <name type="scientific">Hymenobacter ginsengisoli</name>
    <dbReference type="NCBI Taxonomy" id="1051626"/>
    <lineage>
        <taxon>Bacteria</taxon>
        <taxon>Pseudomonadati</taxon>
        <taxon>Bacteroidota</taxon>
        <taxon>Cytophagia</taxon>
        <taxon>Cytophagales</taxon>
        <taxon>Hymenobacteraceae</taxon>
        <taxon>Hymenobacter</taxon>
    </lineage>
</organism>
<dbReference type="Proteomes" id="UP001501243">
    <property type="component" value="Unassembled WGS sequence"/>
</dbReference>
<dbReference type="CDD" id="cd00293">
    <property type="entry name" value="USP-like"/>
    <property type="match status" value="1"/>
</dbReference>
<dbReference type="RefSeq" id="WP_208133530.1">
    <property type="nucleotide sequence ID" value="NZ_BAABGQ010000004.1"/>
</dbReference>
<dbReference type="SUPFAM" id="SSF52402">
    <property type="entry name" value="Adenine nucleotide alpha hydrolases-like"/>
    <property type="match status" value="2"/>
</dbReference>
<protein>
    <recommendedName>
        <fullName evidence="1">UspA domain-containing protein</fullName>
    </recommendedName>
</protein>
<evidence type="ECO:0000259" key="1">
    <source>
        <dbReference type="Pfam" id="PF00582"/>
    </source>
</evidence>
<comment type="caution">
    <text evidence="2">The sequence shown here is derived from an EMBL/GenBank/DDBJ whole genome shotgun (WGS) entry which is preliminary data.</text>
</comment>
<name>A0ABP8Q0W1_9BACT</name>
<sequence length="302" mass="32502">MQTILVPIDFSAAAENALVYANKLAVRLPAEIVLVYANTGPTLTTDSRATLLRSLTALAERLRYQQLTRQDGRRINYHFHLSAEPLADCLEVLVAGYRAALVVAGLTLTDCATVTAAGAPLNLLPERVSCPVLLVPPGRQELPGRLVVAGDFARLGSAQLTPLAALGRTTAAHFDLVQFYPEALGDSAASKQVLALSKSLQAAQQYLPNSDTHLLPDDDALEGLSEFCERQQAQLLVLGTADGCLVRRFFNPHYRRTNAYHLRIPALLLPTSTLPTAACCASCGLRQAAEARLMARVSTVTF</sequence>
<dbReference type="Pfam" id="PF00582">
    <property type="entry name" value="Usp"/>
    <property type="match status" value="1"/>
</dbReference>
<dbReference type="Gene3D" id="3.40.50.12370">
    <property type="match status" value="1"/>
</dbReference>